<dbReference type="InterPro" id="IPR019776">
    <property type="entry name" value="Flagellar_basal_body_rod_CS"/>
</dbReference>
<reference evidence="6 7" key="1">
    <citation type="submission" date="2018-06" db="EMBL/GenBank/DDBJ databases">
        <authorList>
            <consortium name="Pathogen Informatics"/>
            <person name="Doyle S."/>
        </authorList>
    </citation>
    <scope>NUCLEOTIDE SEQUENCE [LARGE SCALE GENOMIC DNA]</scope>
    <source>
        <strain evidence="6 7">NCTC13094</strain>
    </source>
</reference>
<dbReference type="EMBL" id="UGJP01000002">
    <property type="protein sequence ID" value="STR27129.1"/>
    <property type="molecule type" value="Genomic_DNA"/>
</dbReference>
<keyword evidence="6" id="KW-0282">Flagellum</keyword>
<accession>A0A377RUZ6</accession>
<dbReference type="SUPFAM" id="SSF117143">
    <property type="entry name" value="Flagellar hook protein flgE"/>
    <property type="match status" value="1"/>
</dbReference>
<evidence type="ECO:0000259" key="5">
    <source>
        <dbReference type="Pfam" id="PF22692"/>
    </source>
</evidence>
<organism evidence="6 7">
    <name type="scientific">Helicobacter pylori</name>
    <name type="common">Campylobacter pylori</name>
    <dbReference type="NCBI Taxonomy" id="210"/>
    <lineage>
        <taxon>Bacteria</taxon>
        <taxon>Pseudomonadati</taxon>
        <taxon>Campylobacterota</taxon>
        <taxon>Epsilonproteobacteria</taxon>
        <taxon>Campylobacterales</taxon>
        <taxon>Helicobacteraceae</taxon>
        <taxon>Helicobacter</taxon>
    </lineage>
</organism>
<dbReference type="PANTHER" id="PTHR30435:SF19">
    <property type="entry name" value="FLAGELLAR BASAL-BODY ROD PROTEIN FLGG"/>
    <property type="match status" value="1"/>
</dbReference>
<evidence type="ECO:0000256" key="2">
    <source>
        <dbReference type="ARBA" id="ARBA00009677"/>
    </source>
</evidence>
<name>A0A377RUZ6_HELPX</name>
<evidence type="ECO:0000256" key="4">
    <source>
        <dbReference type="RuleBase" id="RU362116"/>
    </source>
</evidence>
<gene>
    <name evidence="6" type="primary">flgE_2</name>
    <name evidence="6" type="ORF">NCTC13094_01048</name>
</gene>
<protein>
    <submittedName>
        <fullName evidence="6">Flagellar hook protein FlgE</fullName>
    </submittedName>
</protein>
<dbReference type="NCBIfam" id="TIGR03506">
    <property type="entry name" value="FlgEFG_subfam"/>
    <property type="match status" value="1"/>
</dbReference>
<dbReference type="InterPro" id="IPR053967">
    <property type="entry name" value="LlgE_F_G-like_D1"/>
</dbReference>
<keyword evidence="6" id="KW-0969">Cilium</keyword>
<evidence type="ECO:0000313" key="6">
    <source>
        <dbReference type="EMBL" id="STR27129.1"/>
    </source>
</evidence>
<dbReference type="InterPro" id="IPR020013">
    <property type="entry name" value="Flagellar_FlgE/F/G"/>
</dbReference>
<keyword evidence="3 4" id="KW-0975">Bacterial flagellum</keyword>
<dbReference type="PROSITE" id="PS00588">
    <property type="entry name" value="FLAGELLA_BB_ROD"/>
    <property type="match status" value="1"/>
</dbReference>
<sequence length="309" mass="34450">MNDTLLNAYSGIKTHQFGIDSLSNNIANVNTLGYRSNDPEFKTLFSSHLDALNAKSVVANDRNYGVTGSGNVLSNKDGEYMPSEGEFHMAYQGKGWFVIGPNKNGEMTINKDGFSKKQDNFLTRAGNFARDADGYLVTPEGYYVYGIDLKKIKDGTLNSTARDEDIEKLHGNTLSPLQIPQDLTYQPVLSTKVGISVNLNPKDHLKGVQDFFLNDKGEIIKERFLNQDINALANDDNEPIDAITNRKLNISIQKEDGKKEDFVFTYGDAEKGENQFKTLGDLQKLLKEKTGLDLNLIKSEKDAKSPPFY</sequence>
<dbReference type="InterPro" id="IPR037925">
    <property type="entry name" value="FlgE/F/G-like"/>
</dbReference>
<dbReference type="AlphaFoldDB" id="A0A377RUZ6"/>
<comment type="subcellular location">
    <subcellularLocation>
        <location evidence="1 4">Bacterial flagellum basal body</location>
    </subcellularLocation>
</comment>
<evidence type="ECO:0000256" key="3">
    <source>
        <dbReference type="ARBA" id="ARBA00023143"/>
    </source>
</evidence>
<comment type="similarity">
    <text evidence="2 4">Belongs to the flagella basal body rod proteins family.</text>
</comment>
<feature type="domain" description="Flagellar hook protein FlgE/F/G-like D1" evidence="5">
    <location>
        <begin position="117"/>
        <end position="184"/>
    </location>
</feature>
<keyword evidence="6" id="KW-0966">Cell projection</keyword>
<evidence type="ECO:0000313" key="7">
    <source>
        <dbReference type="Proteomes" id="UP000254195"/>
    </source>
</evidence>
<dbReference type="GO" id="GO:0009425">
    <property type="term" value="C:bacterial-type flagellum basal body"/>
    <property type="evidence" value="ECO:0007669"/>
    <property type="project" value="UniProtKB-SubCell"/>
</dbReference>
<dbReference type="Pfam" id="PF22692">
    <property type="entry name" value="LlgE_F_G_D1"/>
    <property type="match status" value="1"/>
</dbReference>
<dbReference type="PANTHER" id="PTHR30435">
    <property type="entry name" value="FLAGELLAR PROTEIN"/>
    <property type="match status" value="1"/>
</dbReference>
<evidence type="ECO:0000256" key="1">
    <source>
        <dbReference type="ARBA" id="ARBA00004117"/>
    </source>
</evidence>
<proteinExistence type="inferred from homology"/>
<dbReference type="GO" id="GO:0071978">
    <property type="term" value="P:bacterial-type flagellum-dependent swarming motility"/>
    <property type="evidence" value="ECO:0007669"/>
    <property type="project" value="TreeGrafter"/>
</dbReference>
<dbReference type="Proteomes" id="UP000254195">
    <property type="component" value="Unassembled WGS sequence"/>
</dbReference>